<gene>
    <name evidence="15" type="ORF">L0668_15355</name>
</gene>
<feature type="domain" description="TonB-dependent receptor-like beta-barrel" evidence="13">
    <location>
        <begin position="234"/>
        <end position="631"/>
    </location>
</feature>
<evidence type="ECO:0000256" key="6">
    <source>
        <dbReference type="ARBA" id="ARBA00022729"/>
    </source>
</evidence>
<evidence type="ECO:0000313" key="15">
    <source>
        <dbReference type="EMBL" id="MCF2949496.1"/>
    </source>
</evidence>
<comment type="caution">
    <text evidence="15">The sequence shown here is derived from an EMBL/GenBank/DDBJ whole genome shotgun (WGS) entry which is preliminary data.</text>
</comment>
<evidence type="ECO:0000256" key="10">
    <source>
        <dbReference type="ARBA" id="ARBA00023237"/>
    </source>
</evidence>
<evidence type="ECO:0000256" key="11">
    <source>
        <dbReference type="PROSITE-ProRule" id="PRU01360"/>
    </source>
</evidence>
<evidence type="ECO:0000256" key="1">
    <source>
        <dbReference type="ARBA" id="ARBA00004571"/>
    </source>
</evidence>
<dbReference type="Gene3D" id="2.170.130.10">
    <property type="entry name" value="TonB-dependent receptor, plug domain"/>
    <property type="match status" value="1"/>
</dbReference>
<evidence type="ECO:0000256" key="12">
    <source>
        <dbReference type="RuleBase" id="RU003357"/>
    </source>
</evidence>
<evidence type="ECO:0000256" key="4">
    <source>
        <dbReference type="ARBA" id="ARBA00022452"/>
    </source>
</evidence>
<reference evidence="15 16" key="1">
    <citation type="submission" date="2022-01" db="EMBL/GenBank/DDBJ databases">
        <title>Paraglaciecola sp. G1-23.</title>
        <authorList>
            <person name="Jin M.S."/>
            <person name="Han D.M."/>
            <person name="Kim H.M."/>
            <person name="Jeon C.O."/>
        </authorList>
    </citation>
    <scope>NUCLEOTIDE SEQUENCE [LARGE SCALE GENOMIC DNA]</scope>
    <source>
        <strain evidence="15 16">G1-23</strain>
    </source>
</reference>
<evidence type="ECO:0000256" key="9">
    <source>
        <dbReference type="ARBA" id="ARBA00023170"/>
    </source>
</evidence>
<evidence type="ECO:0000259" key="13">
    <source>
        <dbReference type="Pfam" id="PF00593"/>
    </source>
</evidence>
<sequence>MSLEDLLNIEIVTAVGNGQKVKDAPAIVSVITKNDLQNWNVSSVGEALSRVPGFYCSFDMLSYNCGVRGINGGFRGHSKVIKVMINGQSVAFRSDTNNYIGQELIPLNIIERIEIVRGPSSALYGANAFLGVVNIITKTATKEFNATFNANVNTIESGTGYDFSAGVQGTTQGWKYNLAASFARTDRSGLAIPNTLPSLSTLKIGQDSENDIAQPFNVYGDIGKNFSGIFKPDDQLDISLIAWYSKLDSDAQWLDFGYFGQSGSLGYGHHISIENQYLKLASQYQYSKDLRFDGWLAIAQGNPTQDEYLDLGVPSFIPSRQFGFDSVEFQFEATWSLLSSRTLVMGIDNTADDEDLLEVYRIDRQTGEKSLATNAQGSKKFDNLGIYLQYTDFITDDFGLTLNIRHDDHNIYGNETNYRAGLVYSFNNNLSTKLLYGTSYKAPAALQLFSQPLFSGEVNGNPDLLTESADTLELAVDWKVSNEINLSMTLFKTHVEDKVEVVGTQAFNAGLQSSHGLEADFKWVRQDLSIIANFSWQKTDAETQNFIGQVVEYPSSMYPKLMTRLFASYKINKGFSAHAGHSYISPRRASETNILLNGTSPYQLEAYHLVDFIINYKVLDNAKVYVKATNLFNEKYQQVGFNGLDVAGLPRMLTLGFNFNYN</sequence>
<keyword evidence="10 11" id="KW-0998">Cell outer membrane</keyword>
<evidence type="ECO:0000259" key="14">
    <source>
        <dbReference type="Pfam" id="PF07715"/>
    </source>
</evidence>
<dbReference type="RefSeq" id="WP_235313595.1">
    <property type="nucleotide sequence ID" value="NZ_JAKGAS010000008.1"/>
</dbReference>
<keyword evidence="7 12" id="KW-0798">TonB box</keyword>
<dbReference type="PROSITE" id="PS52016">
    <property type="entry name" value="TONB_DEPENDENT_REC_3"/>
    <property type="match status" value="1"/>
</dbReference>
<evidence type="ECO:0000256" key="3">
    <source>
        <dbReference type="ARBA" id="ARBA00022448"/>
    </source>
</evidence>
<dbReference type="Pfam" id="PF07715">
    <property type="entry name" value="Plug"/>
    <property type="match status" value="1"/>
</dbReference>
<dbReference type="PANTHER" id="PTHR30069">
    <property type="entry name" value="TONB-DEPENDENT OUTER MEMBRANE RECEPTOR"/>
    <property type="match status" value="1"/>
</dbReference>
<dbReference type="Gene3D" id="2.40.170.20">
    <property type="entry name" value="TonB-dependent receptor, beta-barrel domain"/>
    <property type="match status" value="1"/>
</dbReference>
<dbReference type="InterPro" id="IPR000531">
    <property type="entry name" value="Beta-barrel_TonB"/>
</dbReference>
<comment type="similarity">
    <text evidence="2">Belongs to the TonB-dependent receptor family. Hemoglobin/haptoglobin binding protein subfamily.</text>
</comment>
<dbReference type="SUPFAM" id="SSF56935">
    <property type="entry name" value="Porins"/>
    <property type="match status" value="1"/>
</dbReference>
<dbReference type="InterPro" id="IPR037066">
    <property type="entry name" value="Plug_dom_sf"/>
</dbReference>
<dbReference type="InterPro" id="IPR036942">
    <property type="entry name" value="Beta-barrel_TonB_sf"/>
</dbReference>
<keyword evidence="4 11" id="KW-1134">Transmembrane beta strand</keyword>
<dbReference type="PANTHER" id="PTHR30069:SF29">
    <property type="entry name" value="HEMOGLOBIN AND HEMOGLOBIN-HAPTOGLOBIN-BINDING PROTEIN 1-RELATED"/>
    <property type="match status" value="1"/>
</dbReference>
<evidence type="ECO:0000313" key="16">
    <source>
        <dbReference type="Proteomes" id="UP001521137"/>
    </source>
</evidence>
<keyword evidence="9 15" id="KW-0675">Receptor</keyword>
<keyword evidence="5 11" id="KW-0812">Transmembrane</keyword>
<dbReference type="Pfam" id="PF00593">
    <property type="entry name" value="TonB_dep_Rec_b-barrel"/>
    <property type="match status" value="1"/>
</dbReference>
<dbReference type="Proteomes" id="UP001521137">
    <property type="component" value="Unassembled WGS sequence"/>
</dbReference>
<dbReference type="InterPro" id="IPR039426">
    <property type="entry name" value="TonB-dep_rcpt-like"/>
</dbReference>
<evidence type="ECO:0000256" key="7">
    <source>
        <dbReference type="ARBA" id="ARBA00023077"/>
    </source>
</evidence>
<protein>
    <submittedName>
        <fullName evidence="15">TonB-dependent receptor</fullName>
    </submittedName>
</protein>
<keyword evidence="16" id="KW-1185">Reference proteome</keyword>
<proteinExistence type="inferred from homology"/>
<evidence type="ECO:0000256" key="5">
    <source>
        <dbReference type="ARBA" id="ARBA00022692"/>
    </source>
</evidence>
<accession>A0ABS9DCX9</accession>
<feature type="domain" description="TonB-dependent receptor plug" evidence="14">
    <location>
        <begin position="21"/>
        <end position="132"/>
    </location>
</feature>
<name>A0ABS9DCX9_9ALTE</name>
<evidence type="ECO:0000256" key="8">
    <source>
        <dbReference type="ARBA" id="ARBA00023136"/>
    </source>
</evidence>
<dbReference type="CDD" id="cd01347">
    <property type="entry name" value="ligand_gated_channel"/>
    <property type="match status" value="1"/>
</dbReference>
<keyword evidence="8 11" id="KW-0472">Membrane</keyword>
<comment type="subcellular location">
    <subcellularLocation>
        <location evidence="1 11">Cell outer membrane</location>
        <topology evidence="1 11">Multi-pass membrane protein</topology>
    </subcellularLocation>
</comment>
<keyword evidence="6" id="KW-0732">Signal</keyword>
<keyword evidence="3 11" id="KW-0813">Transport</keyword>
<evidence type="ECO:0000256" key="2">
    <source>
        <dbReference type="ARBA" id="ARBA00008143"/>
    </source>
</evidence>
<dbReference type="EMBL" id="JAKGAS010000008">
    <property type="protein sequence ID" value="MCF2949496.1"/>
    <property type="molecule type" value="Genomic_DNA"/>
</dbReference>
<organism evidence="15 16">
    <name type="scientific">Paraglaciecola algarum</name>
    <dbReference type="NCBI Taxonomy" id="3050085"/>
    <lineage>
        <taxon>Bacteria</taxon>
        <taxon>Pseudomonadati</taxon>
        <taxon>Pseudomonadota</taxon>
        <taxon>Gammaproteobacteria</taxon>
        <taxon>Alteromonadales</taxon>
        <taxon>Alteromonadaceae</taxon>
        <taxon>Paraglaciecola</taxon>
    </lineage>
</organism>
<dbReference type="InterPro" id="IPR012910">
    <property type="entry name" value="Plug_dom"/>
</dbReference>